<evidence type="ECO:0000256" key="2">
    <source>
        <dbReference type="ARBA" id="ARBA00022643"/>
    </source>
</evidence>
<dbReference type="Proteomes" id="UP000001695">
    <property type="component" value="Chromosome"/>
</dbReference>
<dbReference type="AlphaFoldDB" id="B2IIZ9"/>
<dbReference type="InterPro" id="IPR011251">
    <property type="entry name" value="Luciferase-like_dom"/>
</dbReference>
<keyword evidence="1" id="KW-0285">Flavoprotein</keyword>
<protein>
    <submittedName>
        <fullName evidence="6">Alkanesulfonate monooxygenase</fullName>
        <ecNumber evidence="6">1.14.14.5</ecNumber>
    </submittedName>
</protein>
<dbReference type="Gene3D" id="3.20.20.30">
    <property type="entry name" value="Luciferase-like domain"/>
    <property type="match status" value="1"/>
</dbReference>
<keyword evidence="2" id="KW-0288">FMN</keyword>
<dbReference type="HOGENOM" id="CLU_027853_1_2_5"/>
<dbReference type="eggNOG" id="COG2141">
    <property type="taxonomic scope" value="Bacteria"/>
</dbReference>
<sequence length="386" mass="43347">MSDLAQTEGRERTKTNALFNDNKLKLGVFGVNCDSGCAMTVVEERHKLSWELTKQIAQVADKAGFEVMVPVARWMGIGGPTNFNGRNFETYTWSAGLAAITNHITLTTTSHVQTTHPVFAAKQAATIDHISGGRYCLNVVCGWFSPEFEMFGVPFMDHDLRYDYADEWFSIVKRLWTEEGSSCHQGKYFQIKDAFSMPKPIQLPLPPVMNAGGSEKGRNFIASQCDVGYMAITDHNDMEAIRRQVEKYRRLAQDKFGRQVQVWTPAYVVQRDSDKEAEDYLRYYAIEKGNEMAADASARYLGVNSEIMPEAAWQTFKLHLKGGYGGYSLVGTAETIAERLARLSDAGIDGVAVNWVDYLDGLNRFNAEVMPLLERANLRKPFSPQV</sequence>
<dbReference type="KEGG" id="bid:Bind_2624"/>
<reference evidence="7" key="1">
    <citation type="submission" date="2008-03" db="EMBL/GenBank/DDBJ databases">
        <title>Complete sequence of chromosome of Beijerinckia indica subsp. indica ATCC 9039.</title>
        <authorList>
            <consortium name="US DOE Joint Genome Institute"/>
            <person name="Copeland A."/>
            <person name="Lucas S."/>
            <person name="Lapidus A."/>
            <person name="Glavina del Rio T."/>
            <person name="Dalin E."/>
            <person name="Tice H."/>
            <person name="Bruce D."/>
            <person name="Goodwin L."/>
            <person name="Pitluck S."/>
            <person name="LaButti K."/>
            <person name="Schmutz J."/>
            <person name="Larimer F."/>
            <person name="Land M."/>
            <person name="Hauser L."/>
            <person name="Kyrpides N."/>
            <person name="Mikhailova N."/>
            <person name="Dunfield P.F."/>
            <person name="Dedysh S.N."/>
            <person name="Liesack W."/>
            <person name="Saw J.H."/>
            <person name="Alam M."/>
            <person name="Chen Y."/>
            <person name="Murrell J.C."/>
            <person name="Richardson P."/>
        </authorList>
    </citation>
    <scope>NUCLEOTIDE SEQUENCE [LARGE SCALE GENOMIC DNA]</scope>
    <source>
        <strain evidence="7">ATCC 9039 / DSM 1715 / NCIMB 8712</strain>
    </source>
</reference>
<accession>B2IIZ9</accession>
<feature type="domain" description="Luciferase-like" evidence="5">
    <location>
        <begin position="49"/>
        <end position="349"/>
    </location>
</feature>
<dbReference type="PANTHER" id="PTHR42847">
    <property type="entry name" value="ALKANESULFONATE MONOOXYGENASE"/>
    <property type="match status" value="1"/>
</dbReference>
<dbReference type="InterPro" id="IPR036661">
    <property type="entry name" value="Luciferase-like_sf"/>
</dbReference>
<keyword evidence="4 6" id="KW-0503">Monooxygenase</keyword>
<dbReference type="GO" id="GO:0008726">
    <property type="term" value="F:alkanesulfonate monooxygenase activity"/>
    <property type="evidence" value="ECO:0007669"/>
    <property type="project" value="UniProtKB-EC"/>
</dbReference>
<dbReference type="InterPro" id="IPR050172">
    <property type="entry name" value="SsuD_RutA_monooxygenase"/>
</dbReference>
<dbReference type="SUPFAM" id="SSF51679">
    <property type="entry name" value="Bacterial luciferase-like"/>
    <property type="match status" value="1"/>
</dbReference>
<dbReference type="OrthoDB" id="9814695at2"/>
<dbReference type="GO" id="GO:0046306">
    <property type="term" value="P:alkanesulfonate catabolic process"/>
    <property type="evidence" value="ECO:0007669"/>
    <property type="project" value="TreeGrafter"/>
</dbReference>
<evidence type="ECO:0000256" key="4">
    <source>
        <dbReference type="ARBA" id="ARBA00023033"/>
    </source>
</evidence>
<organism evidence="6 7">
    <name type="scientific">Beijerinckia indica subsp. indica (strain ATCC 9039 / DSM 1715 / NCIMB 8712)</name>
    <dbReference type="NCBI Taxonomy" id="395963"/>
    <lineage>
        <taxon>Bacteria</taxon>
        <taxon>Pseudomonadati</taxon>
        <taxon>Pseudomonadota</taxon>
        <taxon>Alphaproteobacteria</taxon>
        <taxon>Hyphomicrobiales</taxon>
        <taxon>Beijerinckiaceae</taxon>
        <taxon>Beijerinckia</taxon>
    </lineage>
</organism>
<dbReference type="PANTHER" id="PTHR42847:SF4">
    <property type="entry name" value="ALKANESULFONATE MONOOXYGENASE-RELATED"/>
    <property type="match status" value="1"/>
</dbReference>
<evidence type="ECO:0000256" key="1">
    <source>
        <dbReference type="ARBA" id="ARBA00022630"/>
    </source>
</evidence>
<evidence type="ECO:0000313" key="6">
    <source>
        <dbReference type="EMBL" id="ACB96210.1"/>
    </source>
</evidence>
<gene>
    <name evidence="6" type="ordered locus">Bind_2624</name>
</gene>
<keyword evidence="3 6" id="KW-0560">Oxidoreductase</keyword>
<proteinExistence type="predicted"/>
<keyword evidence="7" id="KW-1185">Reference proteome</keyword>
<dbReference type="Pfam" id="PF00296">
    <property type="entry name" value="Bac_luciferase"/>
    <property type="match status" value="1"/>
</dbReference>
<name>B2IIZ9_BEII9</name>
<dbReference type="EMBL" id="CP001016">
    <property type="protein sequence ID" value="ACB96210.1"/>
    <property type="molecule type" value="Genomic_DNA"/>
</dbReference>
<dbReference type="RefSeq" id="WP_012385562.1">
    <property type="nucleotide sequence ID" value="NC_010581.1"/>
</dbReference>
<evidence type="ECO:0000313" key="7">
    <source>
        <dbReference type="Proteomes" id="UP000001695"/>
    </source>
</evidence>
<evidence type="ECO:0000256" key="3">
    <source>
        <dbReference type="ARBA" id="ARBA00023002"/>
    </source>
</evidence>
<evidence type="ECO:0000259" key="5">
    <source>
        <dbReference type="Pfam" id="PF00296"/>
    </source>
</evidence>
<dbReference type="STRING" id="395963.Bind_2624"/>
<dbReference type="EC" id="1.14.14.5" evidence="6"/>
<reference evidence="6 7" key="2">
    <citation type="journal article" date="2010" name="J. Bacteriol.">
        <title>Complete genome sequence of Beijerinckia indica subsp. indica.</title>
        <authorList>
            <person name="Tamas I."/>
            <person name="Dedysh S.N."/>
            <person name="Liesack W."/>
            <person name="Stott M.B."/>
            <person name="Alam M."/>
            <person name="Murrell J.C."/>
            <person name="Dunfield P.F."/>
        </authorList>
    </citation>
    <scope>NUCLEOTIDE SEQUENCE [LARGE SCALE GENOMIC DNA]</scope>
    <source>
        <strain evidence="7">ATCC 9039 / DSM 1715 / NCIMB 8712</strain>
    </source>
</reference>
<dbReference type="CDD" id="cd01094">
    <property type="entry name" value="Alkanesulfonate_monoxygenase"/>
    <property type="match status" value="1"/>
</dbReference>